<organism evidence="1 2">
    <name type="scientific">Eucalyptus grandis</name>
    <name type="common">Flooded gum</name>
    <dbReference type="NCBI Taxonomy" id="71139"/>
    <lineage>
        <taxon>Eukaryota</taxon>
        <taxon>Viridiplantae</taxon>
        <taxon>Streptophyta</taxon>
        <taxon>Embryophyta</taxon>
        <taxon>Tracheophyta</taxon>
        <taxon>Spermatophyta</taxon>
        <taxon>Magnoliopsida</taxon>
        <taxon>eudicotyledons</taxon>
        <taxon>Gunneridae</taxon>
        <taxon>Pentapetalae</taxon>
        <taxon>rosids</taxon>
        <taxon>malvids</taxon>
        <taxon>Myrtales</taxon>
        <taxon>Myrtaceae</taxon>
        <taxon>Myrtoideae</taxon>
        <taxon>Eucalypteae</taxon>
        <taxon>Eucalyptus</taxon>
    </lineage>
</organism>
<accession>A0ACC3KEH3</accession>
<dbReference type="Proteomes" id="UP000030711">
    <property type="component" value="Chromosome 6"/>
</dbReference>
<evidence type="ECO:0000313" key="2">
    <source>
        <dbReference type="Proteomes" id="UP000030711"/>
    </source>
</evidence>
<keyword evidence="2" id="KW-1185">Reference proteome</keyword>
<evidence type="ECO:0000313" key="1">
    <source>
        <dbReference type="EMBL" id="KAK3424136.1"/>
    </source>
</evidence>
<protein>
    <submittedName>
        <fullName evidence="1">Uncharacterized protein</fullName>
    </submittedName>
</protein>
<name>A0ACC3KEH3_EUCGR</name>
<gene>
    <name evidence="1" type="ORF">EUGRSUZ_F00934</name>
</gene>
<reference evidence="1 2" key="1">
    <citation type="journal article" date="2014" name="Nature">
        <title>The genome of Eucalyptus grandis.</title>
        <authorList>
            <person name="Myburg A.A."/>
            <person name="Grattapaglia D."/>
            <person name="Tuskan G.A."/>
            <person name="Hellsten U."/>
            <person name="Hayes R.D."/>
            <person name="Grimwood J."/>
            <person name="Jenkins J."/>
            <person name="Lindquist E."/>
            <person name="Tice H."/>
            <person name="Bauer D."/>
            <person name="Goodstein D.M."/>
            <person name="Dubchak I."/>
            <person name="Poliakov A."/>
            <person name="Mizrachi E."/>
            <person name="Kullan A.R."/>
            <person name="Hussey S.G."/>
            <person name="Pinard D."/>
            <person name="van der Merwe K."/>
            <person name="Singh P."/>
            <person name="van Jaarsveld I."/>
            <person name="Silva-Junior O.B."/>
            <person name="Togawa R.C."/>
            <person name="Pappas M.R."/>
            <person name="Faria D.A."/>
            <person name="Sansaloni C.P."/>
            <person name="Petroli C.D."/>
            <person name="Yang X."/>
            <person name="Ranjan P."/>
            <person name="Tschaplinski T.J."/>
            <person name="Ye C.Y."/>
            <person name="Li T."/>
            <person name="Sterck L."/>
            <person name="Vanneste K."/>
            <person name="Murat F."/>
            <person name="Soler M."/>
            <person name="Clemente H.S."/>
            <person name="Saidi N."/>
            <person name="Cassan-Wang H."/>
            <person name="Dunand C."/>
            <person name="Hefer C.A."/>
            <person name="Bornberg-Bauer E."/>
            <person name="Kersting A.R."/>
            <person name="Vining K."/>
            <person name="Amarasinghe V."/>
            <person name="Ranik M."/>
            <person name="Naithani S."/>
            <person name="Elser J."/>
            <person name="Boyd A.E."/>
            <person name="Liston A."/>
            <person name="Spatafora J.W."/>
            <person name="Dharmwardhana P."/>
            <person name="Raja R."/>
            <person name="Sullivan C."/>
            <person name="Romanel E."/>
            <person name="Alves-Ferreira M."/>
            <person name="Kulheim C."/>
            <person name="Foley W."/>
            <person name="Carocha V."/>
            <person name="Paiva J."/>
            <person name="Kudrna D."/>
            <person name="Brommonschenkel S.H."/>
            <person name="Pasquali G."/>
            <person name="Byrne M."/>
            <person name="Rigault P."/>
            <person name="Tibbits J."/>
            <person name="Spokevicius A."/>
            <person name="Jones R.C."/>
            <person name="Steane D.A."/>
            <person name="Vaillancourt R.E."/>
            <person name="Potts B.M."/>
            <person name="Joubert F."/>
            <person name="Barry K."/>
            <person name="Pappas G.J."/>
            <person name="Strauss S.H."/>
            <person name="Jaiswal P."/>
            <person name="Grima-Pettenati J."/>
            <person name="Salse J."/>
            <person name="Van de Peer Y."/>
            <person name="Rokhsar D.S."/>
            <person name="Schmutz J."/>
        </authorList>
    </citation>
    <scope>NUCLEOTIDE SEQUENCE [LARGE SCALE GENOMIC DNA]</scope>
    <source>
        <strain evidence="2">cv. BRASUZ1</strain>
        <tissue evidence="1">Leaf extractions</tissue>
    </source>
</reference>
<dbReference type="EMBL" id="CM064440">
    <property type="protein sequence ID" value="KAK3424136.1"/>
    <property type="molecule type" value="Genomic_DNA"/>
</dbReference>
<proteinExistence type="predicted"/>
<comment type="caution">
    <text evidence="1">The sequence shown here is derived from an EMBL/GenBank/DDBJ whole genome shotgun (WGS) entry which is preliminary data.</text>
</comment>
<sequence>MNVSKDVKKMRYYESTLLSAYKAYLQKLMVLEKVSLYQHAVVRCICTLLDAVPHFNYCESLVEVVVRNISSSNEVIRKLCCDTIKSLFTNEGKHSGEVTGAAVRLIANYVKAHNCQMHPDSIQVLISLSFDEDLHRSEAPDKDKKDEFKVWFLIINTGTTHVTEAHPLLGPCLDGLGKFSHLIDLDYIGDLMNYLKKLACSGGKSDSSGKCVTFSERLRCYIIAFKVMRNNLDALNVDLQDFFVQLYNLILEYRPGSSKCR</sequence>